<evidence type="ECO:0000256" key="1">
    <source>
        <dbReference type="SAM" id="MobiDB-lite"/>
    </source>
</evidence>
<reference evidence="2" key="1">
    <citation type="submission" date="2020-08" db="EMBL/GenBank/DDBJ databases">
        <title>Multicomponent nature underlies the extraordinary mechanical properties of spider dragline silk.</title>
        <authorList>
            <person name="Kono N."/>
            <person name="Nakamura H."/>
            <person name="Mori M."/>
            <person name="Yoshida Y."/>
            <person name="Ohtoshi R."/>
            <person name="Malay A.D."/>
            <person name="Moran D.A.P."/>
            <person name="Tomita M."/>
            <person name="Numata K."/>
            <person name="Arakawa K."/>
        </authorList>
    </citation>
    <scope>NUCLEOTIDE SEQUENCE</scope>
</reference>
<feature type="region of interest" description="Disordered" evidence="1">
    <location>
        <begin position="257"/>
        <end position="285"/>
    </location>
</feature>
<comment type="caution">
    <text evidence="2">The sequence shown here is derived from an EMBL/GenBank/DDBJ whole genome shotgun (WGS) entry which is preliminary data.</text>
</comment>
<proteinExistence type="predicted"/>
<evidence type="ECO:0000313" key="2">
    <source>
        <dbReference type="EMBL" id="GFS38600.1"/>
    </source>
</evidence>
<gene>
    <name evidence="2" type="ORF">NPIL_269551</name>
</gene>
<keyword evidence="3" id="KW-1185">Reference proteome</keyword>
<organism evidence="2 3">
    <name type="scientific">Nephila pilipes</name>
    <name type="common">Giant wood spider</name>
    <name type="synonym">Nephila maculata</name>
    <dbReference type="NCBI Taxonomy" id="299642"/>
    <lineage>
        <taxon>Eukaryota</taxon>
        <taxon>Metazoa</taxon>
        <taxon>Ecdysozoa</taxon>
        <taxon>Arthropoda</taxon>
        <taxon>Chelicerata</taxon>
        <taxon>Arachnida</taxon>
        <taxon>Araneae</taxon>
        <taxon>Araneomorphae</taxon>
        <taxon>Entelegynae</taxon>
        <taxon>Araneoidea</taxon>
        <taxon>Nephilidae</taxon>
        <taxon>Nephila</taxon>
    </lineage>
</organism>
<dbReference type="Proteomes" id="UP000887013">
    <property type="component" value="Unassembled WGS sequence"/>
</dbReference>
<dbReference type="EMBL" id="BMAW01089210">
    <property type="protein sequence ID" value="GFS38600.1"/>
    <property type="molecule type" value="Genomic_DNA"/>
</dbReference>
<name>A0A8X6JV48_NEPPI</name>
<feature type="region of interest" description="Disordered" evidence="1">
    <location>
        <begin position="224"/>
        <end position="245"/>
    </location>
</feature>
<protein>
    <submittedName>
        <fullName evidence="2">Uncharacterized protein</fullName>
    </submittedName>
</protein>
<accession>A0A8X6JV48</accession>
<evidence type="ECO:0000313" key="3">
    <source>
        <dbReference type="Proteomes" id="UP000887013"/>
    </source>
</evidence>
<feature type="compositionally biased region" description="Low complexity" evidence="1">
    <location>
        <begin position="261"/>
        <end position="272"/>
    </location>
</feature>
<sequence length="285" mass="30824">MFLLAYRSVFRLQKVNQEPLIPQSSTRTPSPPLTIPAIRNSPMSSPNAYRISSHCQDVSLSSLGSPQDSLLLSTGLTMNWLPKILSPIPSPAKPTSPDILELILTQPPVLSDSSPETISSEPLPVPKMPATSLLNKFDTVQKSNSVPARNSNSLATKATAHIQRNKNTAHLPIISYAEAATSGFCKMCSATVSPLILMDHLTSHQPCTKRFKCIQACQIALKSRPPTLGHSRNPASNKKAPSQLELTFREKFPELPVFQQSSGSSSSPASSPDKLDLLKVLDSPP</sequence>
<dbReference type="AlphaFoldDB" id="A0A8X6JV48"/>